<name>A0A517W9N3_9PLAN</name>
<organism evidence="2 3">
    <name type="scientific">Gimesia chilikensis</name>
    <dbReference type="NCBI Taxonomy" id="2605989"/>
    <lineage>
        <taxon>Bacteria</taxon>
        <taxon>Pseudomonadati</taxon>
        <taxon>Planctomycetota</taxon>
        <taxon>Planctomycetia</taxon>
        <taxon>Planctomycetales</taxon>
        <taxon>Planctomycetaceae</taxon>
        <taxon>Gimesia</taxon>
    </lineage>
</organism>
<gene>
    <name evidence="2" type="ORF">V6x_16420</name>
</gene>
<evidence type="ECO:0000313" key="3">
    <source>
        <dbReference type="Proteomes" id="UP000320722"/>
    </source>
</evidence>
<feature type="region of interest" description="Disordered" evidence="1">
    <location>
        <begin position="28"/>
        <end position="47"/>
    </location>
</feature>
<evidence type="ECO:0000313" key="2">
    <source>
        <dbReference type="EMBL" id="QDU01959.1"/>
    </source>
</evidence>
<protein>
    <submittedName>
        <fullName evidence="2">Uncharacterized protein</fullName>
    </submittedName>
</protein>
<accession>A0A517W9N3</accession>
<dbReference type="AlphaFoldDB" id="A0A517W9N3"/>
<evidence type="ECO:0000256" key="1">
    <source>
        <dbReference type="SAM" id="MobiDB-lite"/>
    </source>
</evidence>
<dbReference type="EMBL" id="CP036347">
    <property type="protein sequence ID" value="QDU01959.1"/>
    <property type="molecule type" value="Genomic_DNA"/>
</dbReference>
<dbReference type="RefSeq" id="WP_145038365.1">
    <property type="nucleotide sequence ID" value="NZ_CP036347.1"/>
</dbReference>
<feature type="compositionally biased region" description="Basic and acidic residues" evidence="1">
    <location>
        <begin position="33"/>
        <end position="47"/>
    </location>
</feature>
<dbReference type="Proteomes" id="UP000320722">
    <property type="component" value="Chromosome"/>
</dbReference>
<reference evidence="2 3" key="1">
    <citation type="submission" date="2019-02" db="EMBL/GenBank/DDBJ databases">
        <title>Deep-cultivation of Planctomycetes and their phenomic and genomic characterization uncovers novel biology.</title>
        <authorList>
            <person name="Wiegand S."/>
            <person name="Jogler M."/>
            <person name="Boedeker C."/>
            <person name="Pinto D."/>
            <person name="Vollmers J."/>
            <person name="Rivas-Marin E."/>
            <person name="Kohn T."/>
            <person name="Peeters S.H."/>
            <person name="Heuer A."/>
            <person name="Rast P."/>
            <person name="Oberbeckmann S."/>
            <person name="Bunk B."/>
            <person name="Jeske O."/>
            <person name="Meyerdierks A."/>
            <person name="Storesund J.E."/>
            <person name="Kallscheuer N."/>
            <person name="Luecker S."/>
            <person name="Lage O.M."/>
            <person name="Pohl T."/>
            <person name="Merkel B.J."/>
            <person name="Hornburger P."/>
            <person name="Mueller R.-W."/>
            <person name="Bruemmer F."/>
            <person name="Labrenz M."/>
            <person name="Spormann A.M."/>
            <person name="Op den Camp H."/>
            <person name="Overmann J."/>
            <person name="Amann R."/>
            <person name="Jetten M.S.M."/>
            <person name="Mascher T."/>
            <person name="Medema M.H."/>
            <person name="Devos D.P."/>
            <person name="Kaster A.-K."/>
            <person name="Ovreas L."/>
            <person name="Rohde M."/>
            <person name="Galperin M.Y."/>
            <person name="Jogler C."/>
        </authorList>
    </citation>
    <scope>NUCLEOTIDE SEQUENCE [LARGE SCALE GENOMIC DNA]</scope>
    <source>
        <strain evidence="2 3">V6</strain>
    </source>
</reference>
<sequence length="103" mass="12153">MGWDVKESGVAYFYRSERVNGKPTKIYVGRGRKGAEAEQQDRERRLQQQRDRQHWEAILFQSERATLDTAELASLVTLLHRAILINAGYYLHKGHEWRKRRAV</sequence>
<proteinExistence type="predicted"/>